<evidence type="ECO:0000256" key="2">
    <source>
        <dbReference type="ARBA" id="ARBA00023015"/>
    </source>
</evidence>
<evidence type="ECO:0000313" key="7">
    <source>
        <dbReference type="EMBL" id="ADV83718.1"/>
    </source>
</evidence>
<dbReference type="Proteomes" id="UP000006844">
    <property type="component" value="Chromosome"/>
</dbReference>
<gene>
    <name evidence="7" type="ordered locus">AciPR4_2958</name>
</gene>
<dbReference type="FunFam" id="1.10.10.10:FF:000001">
    <property type="entry name" value="LysR family transcriptional regulator"/>
    <property type="match status" value="1"/>
</dbReference>
<dbReference type="InterPro" id="IPR000847">
    <property type="entry name" value="LysR_HTH_N"/>
</dbReference>
<feature type="domain" description="HTH lysR-type" evidence="6">
    <location>
        <begin position="5"/>
        <end position="63"/>
    </location>
</feature>
<dbReference type="InterPro" id="IPR036390">
    <property type="entry name" value="WH_DNA-bd_sf"/>
</dbReference>
<dbReference type="GO" id="GO:0032993">
    <property type="term" value="C:protein-DNA complex"/>
    <property type="evidence" value="ECO:0007669"/>
    <property type="project" value="TreeGrafter"/>
</dbReference>
<accession>E8V531</accession>
<organism evidence="7 8">
    <name type="scientific">Terriglobus saanensis (strain ATCC BAA-1853 / DSM 23119 / SP1PR4)</name>
    <dbReference type="NCBI Taxonomy" id="401053"/>
    <lineage>
        <taxon>Bacteria</taxon>
        <taxon>Pseudomonadati</taxon>
        <taxon>Acidobacteriota</taxon>
        <taxon>Terriglobia</taxon>
        <taxon>Terriglobales</taxon>
        <taxon>Acidobacteriaceae</taxon>
        <taxon>Terriglobus</taxon>
    </lineage>
</organism>
<keyword evidence="3" id="KW-0238">DNA-binding</keyword>
<dbReference type="OrthoDB" id="113093at2"/>
<dbReference type="CDD" id="cd05466">
    <property type="entry name" value="PBP2_LTTR_substrate"/>
    <property type="match status" value="1"/>
</dbReference>
<dbReference type="KEGG" id="tsa:AciPR4_2958"/>
<keyword evidence="8" id="KW-1185">Reference proteome</keyword>
<protein>
    <submittedName>
        <fullName evidence="7">Transcriptional regulator, LysR family</fullName>
    </submittedName>
</protein>
<proteinExistence type="inferred from homology"/>
<dbReference type="Gene3D" id="1.10.10.10">
    <property type="entry name" value="Winged helix-like DNA-binding domain superfamily/Winged helix DNA-binding domain"/>
    <property type="match status" value="1"/>
</dbReference>
<evidence type="ECO:0000256" key="5">
    <source>
        <dbReference type="SAM" id="MobiDB-lite"/>
    </source>
</evidence>
<keyword evidence="2" id="KW-0805">Transcription regulation</keyword>
<dbReference type="Pfam" id="PF00126">
    <property type="entry name" value="HTH_1"/>
    <property type="match status" value="1"/>
</dbReference>
<dbReference type="PROSITE" id="PS50931">
    <property type="entry name" value="HTH_LYSR"/>
    <property type="match status" value="1"/>
</dbReference>
<evidence type="ECO:0000259" key="6">
    <source>
        <dbReference type="PROSITE" id="PS50931"/>
    </source>
</evidence>
<dbReference type="Pfam" id="PF03466">
    <property type="entry name" value="LysR_substrate"/>
    <property type="match status" value="1"/>
</dbReference>
<dbReference type="RefSeq" id="WP_013569450.1">
    <property type="nucleotide sequence ID" value="NC_014963.1"/>
</dbReference>
<dbReference type="PRINTS" id="PR00039">
    <property type="entry name" value="HTHLYSR"/>
</dbReference>
<dbReference type="InterPro" id="IPR036388">
    <property type="entry name" value="WH-like_DNA-bd_sf"/>
</dbReference>
<dbReference type="InterPro" id="IPR005119">
    <property type="entry name" value="LysR_subst-bd"/>
</dbReference>
<dbReference type="PANTHER" id="PTHR30346">
    <property type="entry name" value="TRANSCRIPTIONAL DUAL REGULATOR HCAR-RELATED"/>
    <property type="match status" value="1"/>
</dbReference>
<evidence type="ECO:0000256" key="1">
    <source>
        <dbReference type="ARBA" id="ARBA00009437"/>
    </source>
</evidence>
<dbReference type="AlphaFoldDB" id="E8V531"/>
<dbReference type="eggNOG" id="COG0583">
    <property type="taxonomic scope" value="Bacteria"/>
</dbReference>
<dbReference type="STRING" id="401053.AciPR4_2958"/>
<dbReference type="SUPFAM" id="SSF53850">
    <property type="entry name" value="Periplasmic binding protein-like II"/>
    <property type="match status" value="1"/>
</dbReference>
<dbReference type="SUPFAM" id="SSF46785">
    <property type="entry name" value="Winged helix' DNA-binding domain"/>
    <property type="match status" value="1"/>
</dbReference>
<feature type="region of interest" description="Disordered" evidence="5">
    <location>
        <begin position="297"/>
        <end position="319"/>
    </location>
</feature>
<dbReference type="EMBL" id="CP002467">
    <property type="protein sequence ID" value="ADV83718.1"/>
    <property type="molecule type" value="Genomic_DNA"/>
</dbReference>
<dbReference type="GO" id="GO:0003677">
    <property type="term" value="F:DNA binding"/>
    <property type="evidence" value="ECO:0007669"/>
    <property type="project" value="UniProtKB-KW"/>
</dbReference>
<evidence type="ECO:0000256" key="4">
    <source>
        <dbReference type="ARBA" id="ARBA00023163"/>
    </source>
</evidence>
<reference evidence="7 8" key="1">
    <citation type="journal article" date="2012" name="Stand. Genomic Sci.">
        <title>Complete genome sequence of Terriglobus saanensis type strain SP1PR4(T), an Acidobacteria from tundra soil.</title>
        <authorList>
            <person name="Rawat S.R."/>
            <person name="Mannisto M.K."/>
            <person name="Starovoytov V."/>
            <person name="Goodwin L."/>
            <person name="Nolan M."/>
            <person name="Hauser L."/>
            <person name="Land M."/>
            <person name="Davenport K.W."/>
            <person name="Woyke T."/>
            <person name="Haggblom M.M."/>
        </authorList>
    </citation>
    <scope>NUCLEOTIDE SEQUENCE</scope>
    <source>
        <strain evidence="8">ATCC BAA-1853 / DSM 23119 / SP1PR4</strain>
    </source>
</reference>
<dbReference type="GO" id="GO:0003700">
    <property type="term" value="F:DNA-binding transcription factor activity"/>
    <property type="evidence" value="ECO:0007669"/>
    <property type="project" value="InterPro"/>
</dbReference>
<name>E8V531_TERSS</name>
<dbReference type="HOGENOM" id="CLU_039613_6_4_0"/>
<dbReference type="PANTHER" id="PTHR30346:SF17">
    <property type="entry name" value="LYSR FAMILY TRANSCRIPTIONAL REGULATOR"/>
    <property type="match status" value="1"/>
</dbReference>
<evidence type="ECO:0000256" key="3">
    <source>
        <dbReference type="ARBA" id="ARBA00023125"/>
    </source>
</evidence>
<evidence type="ECO:0000313" key="8">
    <source>
        <dbReference type="Proteomes" id="UP000006844"/>
    </source>
</evidence>
<dbReference type="Gene3D" id="3.40.190.10">
    <property type="entry name" value="Periplasmic binding protein-like II"/>
    <property type="match status" value="2"/>
</dbReference>
<keyword evidence="4" id="KW-0804">Transcription</keyword>
<sequence length="319" mass="35806">MSDIVEFRHLEYLVAIAERKNFSRAAEHVLRSQPAVSHQIKALEDDIGYPLLVRKGRDGVYPTPAGEFILVWARIVLAGRKETFRMARAIHDGTVPPLHLGFSSFVNGFLLDNFRVAYQGMFPECEIHLFSGNTKHILERLESGALDCALLPMPIDKDVWRARQVARSPLVICMCADDPLSNQALVDIREAAPRLKVFRDPELHPAAHARLLEMFSELGVPLHLASFAATPADIQLMVKQGYGLALIDQLWPLDAGLITRPLTGLNWTADTAFVTTKNPSHMALMFIEKYLDEHDLGSTRKQPQPAALRSPHQLELIRR</sequence>
<comment type="similarity">
    <text evidence="1">Belongs to the LysR transcriptional regulatory family.</text>
</comment>